<organism evidence="1 2">
    <name type="scientific">Ambrosiozyma monospora</name>
    <name type="common">Yeast</name>
    <name type="synonym">Endomycopsis monosporus</name>
    <dbReference type="NCBI Taxonomy" id="43982"/>
    <lineage>
        <taxon>Eukaryota</taxon>
        <taxon>Fungi</taxon>
        <taxon>Dikarya</taxon>
        <taxon>Ascomycota</taxon>
        <taxon>Saccharomycotina</taxon>
        <taxon>Pichiomycetes</taxon>
        <taxon>Pichiales</taxon>
        <taxon>Pichiaceae</taxon>
        <taxon>Ambrosiozyma</taxon>
    </lineage>
</organism>
<evidence type="ECO:0000313" key="1">
    <source>
        <dbReference type="EMBL" id="GMF05123.1"/>
    </source>
</evidence>
<keyword evidence="2" id="KW-1185">Reference proteome</keyword>
<sequence length="228" mass="26028">MMLDVMAMGHIIAQEQFPRVVLLNPNYVAKTKAMVPPQVQYKELKADYVDPSTATSTSGSIIGTNSTSNTSTSTGSNKIEGEEWVLKLDKFFNSMVMSKFNPLKFCNETVVLIFARLAQQLDLCYCFTIIERNKRERLNGVRSVSHHNGTGNGNDGGENMSGRGFEHKQEFLDLEAYFPFDPLILKKSKRIVEHNYIQWESFDDDEEEEEEDEEDGDDEEEDEDEEDD</sequence>
<gene>
    <name evidence="1" type="ORF">Amon02_001222100</name>
</gene>
<protein>
    <submittedName>
        <fullName evidence="1">Unnamed protein product</fullName>
    </submittedName>
</protein>
<dbReference type="EMBL" id="BSXS01014210">
    <property type="protein sequence ID" value="GMF05123.1"/>
    <property type="molecule type" value="Genomic_DNA"/>
</dbReference>
<name>A0ACB5U8K6_AMBMO</name>
<reference evidence="1" key="1">
    <citation type="submission" date="2023-04" db="EMBL/GenBank/DDBJ databases">
        <title>Ambrosiozyma monospora NBRC 10751.</title>
        <authorList>
            <person name="Ichikawa N."/>
            <person name="Sato H."/>
            <person name="Tonouchi N."/>
        </authorList>
    </citation>
    <scope>NUCLEOTIDE SEQUENCE</scope>
    <source>
        <strain evidence="1">NBRC 10751</strain>
    </source>
</reference>
<evidence type="ECO:0000313" key="2">
    <source>
        <dbReference type="Proteomes" id="UP001165064"/>
    </source>
</evidence>
<proteinExistence type="predicted"/>
<comment type="caution">
    <text evidence="1">The sequence shown here is derived from an EMBL/GenBank/DDBJ whole genome shotgun (WGS) entry which is preliminary data.</text>
</comment>
<dbReference type="Proteomes" id="UP001165064">
    <property type="component" value="Unassembled WGS sequence"/>
</dbReference>
<accession>A0ACB5U8K6</accession>